<accession>A0A229VYR8</accession>
<keyword evidence="2" id="KW-1185">Reference proteome</keyword>
<evidence type="ECO:0000313" key="1">
    <source>
        <dbReference type="EMBL" id="OXN00769.1"/>
    </source>
</evidence>
<protein>
    <submittedName>
        <fullName evidence="1">Histone acetyltransferase</fullName>
    </submittedName>
</protein>
<gene>
    <name evidence="1" type="ORF">Tam10B_0724</name>
</gene>
<dbReference type="AlphaFoldDB" id="A0A229VYR8"/>
<dbReference type="GO" id="GO:0016740">
    <property type="term" value="F:transferase activity"/>
    <property type="evidence" value="ECO:0007669"/>
    <property type="project" value="UniProtKB-KW"/>
</dbReference>
<keyword evidence="1" id="KW-0808">Transferase</keyword>
<dbReference type="SUPFAM" id="SSF55729">
    <property type="entry name" value="Acyl-CoA N-acyltransferases (Nat)"/>
    <property type="match status" value="1"/>
</dbReference>
<evidence type="ECO:0000313" key="2">
    <source>
        <dbReference type="Proteomes" id="UP000215433"/>
    </source>
</evidence>
<dbReference type="Gene3D" id="3.40.630.30">
    <property type="match status" value="1"/>
</dbReference>
<dbReference type="OrthoDB" id="9796381at2"/>
<comment type="caution">
    <text evidence="1">The sequence shown here is derived from an EMBL/GenBank/DDBJ whole genome shotgun (WGS) entry which is preliminary data.</text>
</comment>
<sequence>MTGNDKRSVRVATMDDFDAIRAMYARARELMAANGNPTQWADRFPLDSTVRNDIEEGRARLLVDHAGADGADTVAGHGAIDGEDIYAGTDAPAGAERILAVFVLCPGPDPSYATIDGAWLDDDDYMAVHRVAASGLGPHAGRDCLDWAVAHYGNVRMDTHRNNRAMQHVMESSGFTRCGVIELVNREGDAERLAYQRHDR</sequence>
<dbReference type="EMBL" id="NEWD01000007">
    <property type="protein sequence ID" value="OXN00769.1"/>
    <property type="molecule type" value="Genomic_DNA"/>
</dbReference>
<reference evidence="1 2" key="1">
    <citation type="submission" date="2017-05" db="EMBL/GenBank/DDBJ databases">
        <title>Bifidobacterium vansinderenii sp. nov.</title>
        <authorList>
            <person name="Lugli G.A."/>
            <person name="Duranti S."/>
            <person name="Mangifesta M."/>
        </authorList>
    </citation>
    <scope>NUCLEOTIDE SEQUENCE [LARGE SCALE GENOMIC DNA]</scope>
    <source>
        <strain evidence="1 2">Tam10B</strain>
    </source>
</reference>
<proteinExistence type="predicted"/>
<organism evidence="1 2">
    <name type="scientific">Bifidobacterium vansinderenii</name>
    <dbReference type="NCBI Taxonomy" id="1984871"/>
    <lineage>
        <taxon>Bacteria</taxon>
        <taxon>Bacillati</taxon>
        <taxon>Actinomycetota</taxon>
        <taxon>Actinomycetes</taxon>
        <taxon>Bifidobacteriales</taxon>
        <taxon>Bifidobacteriaceae</taxon>
        <taxon>Bifidobacterium</taxon>
    </lineage>
</organism>
<name>A0A229VYR8_9BIFI</name>
<dbReference type="Proteomes" id="UP000215433">
    <property type="component" value="Unassembled WGS sequence"/>
</dbReference>
<dbReference type="RefSeq" id="WP_093959913.1">
    <property type="nucleotide sequence ID" value="NZ_NEWD01000007.1"/>
</dbReference>
<dbReference type="InterPro" id="IPR016181">
    <property type="entry name" value="Acyl_CoA_acyltransferase"/>
</dbReference>